<comment type="similarity">
    <text evidence="3 10 13">Belongs to the IPP transferase family.</text>
</comment>
<accession>K9ETL2</accession>
<evidence type="ECO:0000256" key="6">
    <source>
        <dbReference type="ARBA" id="ARBA00022741"/>
    </source>
</evidence>
<dbReference type="FunFam" id="1.10.20.140:FF:000001">
    <property type="entry name" value="tRNA dimethylallyltransferase"/>
    <property type="match status" value="1"/>
</dbReference>
<dbReference type="EMBL" id="AGXA01000004">
    <property type="protein sequence ID" value="EKU94307.1"/>
    <property type="molecule type" value="Genomic_DNA"/>
</dbReference>
<comment type="catalytic activity">
    <reaction evidence="9 10 11">
        <text>adenosine(37) in tRNA + dimethylallyl diphosphate = N(6)-dimethylallyladenosine(37) in tRNA + diphosphate</text>
        <dbReference type="Rhea" id="RHEA:26482"/>
        <dbReference type="Rhea" id="RHEA-COMP:10162"/>
        <dbReference type="Rhea" id="RHEA-COMP:10375"/>
        <dbReference type="ChEBI" id="CHEBI:33019"/>
        <dbReference type="ChEBI" id="CHEBI:57623"/>
        <dbReference type="ChEBI" id="CHEBI:74411"/>
        <dbReference type="ChEBI" id="CHEBI:74415"/>
        <dbReference type="EC" id="2.5.1.75"/>
    </reaction>
</comment>
<dbReference type="InterPro" id="IPR018022">
    <property type="entry name" value="IPT"/>
</dbReference>
<feature type="site" description="Interaction with substrate tRNA" evidence="10">
    <location>
        <position position="101"/>
    </location>
</feature>
<keyword evidence="4 10" id="KW-0808">Transferase</keyword>
<dbReference type="RefSeq" id="WP_003776707.1">
    <property type="nucleotide sequence ID" value="NZ_JH992957.1"/>
</dbReference>
<keyword evidence="8 10" id="KW-0460">Magnesium</keyword>
<feature type="binding site" evidence="10">
    <location>
        <begin position="12"/>
        <end position="17"/>
    </location>
    <ligand>
        <name>substrate</name>
    </ligand>
</feature>
<evidence type="ECO:0000256" key="11">
    <source>
        <dbReference type="RuleBase" id="RU003783"/>
    </source>
</evidence>
<dbReference type="GO" id="GO:0052381">
    <property type="term" value="F:tRNA dimethylallyltransferase activity"/>
    <property type="evidence" value="ECO:0007669"/>
    <property type="project" value="UniProtKB-UniRule"/>
</dbReference>
<evidence type="ECO:0000256" key="13">
    <source>
        <dbReference type="RuleBase" id="RU003785"/>
    </source>
</evidence>
<feature type="binding site" evidence="10">
    <location>
        <begin position="10"/>
        <end position="17"/>
    </location>
    <ligand>
        <name>ATP</name>
        <dbReference type="ChEBI" id="CHEBI:30616"/>
    </ligand>
</feature>
<dbReference type="PANTHER" id="PTHR11088">
    <property type="entry name" value="TRNA DIMETHYLALLYLTRANSFERASE"/>
    <property type="match status" value="1"/>
</dbReference>
<reference evidence="14 15" key="1">
    <citation type="submission" date="2012-09" db="EMBL/GenBank/DDBJ databases">
        <title>The Genome Sequence of Alloiococcus otitis ATCC 51267.</title>
        <authorList>
            <consortium name="The Broad Institute Genome Sequencing Platform"/>
            <person name="Earl A."/>
            <person name="Ward D."/>
            <person name="Feldgarden M."/>
            <person name="Gevers D."/>
            <person name="Huys G."/>
            <person name="Walker B."/>
            <person name="Young S.K."/>
            <person name="Zeng Q."/>
            <person name="Gargeya S."/>
            <person name="Fitzgerald M."/>
            <person name="Haas B."/>
            <person name="Abouelleil A."/>
            <person name="Alvarado L."/>
            <person name="Arachchi H.M."/>
            <person name="Berlin A.M."/>
            <person name="Chapman S.B."/>
            <person name="Goldberg J."/>
            <person name="Griggs A."/>
            <person name="Gujja S."/>
            <person name="Hansen M."/>
            <person name="Howarth C."/>
            <person name="Imamovic A."/>
            <person name="Larimer J."/>
            <person name="McCowen C."/>
            <person name="Montmayeur A."/>
            <person name="Murphy C."/>
            <person name="Neiman D."/>
            <person name="Pearson M."/>
            <person name="Priest M."/>
            <person name="Roberts A."/>
            <person name="Saif S."/>
            <person name="Shea T."/>
            <person name="Sisk P."/>
            <person name="Sykes S."/>
            <person name="Wortman J."/>
            <person name="Nusbaum C."/>
            <person name="Birren B."/>
        </authorList>
    </citation>
    <scope>NUCLEOTIDE SEQUENCE [LARGE SCALE GENOMIC DNA]</scope>
    <source>
        <strain evidence="14 15">ATCC 51267</strain>
    </source>
</reference>
<evidence type="ECO:0000256" key="12">
    <source>
        <dbReference type="RuleBase" id="RU003784"/>
    </source>
</evidence>
<comment type="caution">
    <text evidence="14">The sequence shown here is derived from an EMBL/GenBank/DDBJ whole genome shotgun (WGS) entry which is preliminary data.</text>
</comment>
<comment type="function">
    <text evidence="2 10 12">Catalyzes the transfer of a dimethylallyl group onto the adenine at position 37 in tRNAs that read codons beginning with uridine, leading to the formation of N6-(dimethylallyl)adenosine (i(6)A).</text>
</comment>
<comment type="cofactor">
    <cofactor evidence="1 10">
        <name>Mg(2+)</name>
        <dbReference type="ChEBI" id="CHEBI:18420"/>
    </cofactor>
</comment>
<dbReference type="InterPro" id="IPR039657">
    <property type="entry name" value="Dimethylallyltransferase"/>
</dbReference>
<proteinExistence type="inferred from homology"/>
<dbReference type="Gene3D" id="3.40.50.300">
    <property type="entry name" value="P-loop containing nucleotide triphosphate hydrolases"/>
    <property type="match status" value="1"/>
</dbReference>
<evidence type="ECO:0000256" key="5">
    <source>
        <dbReference type="ARBA" id="ARBA00022694"/>
    </source>
</evidence>
<dbReference type="GO" id="GO:0006400">
    <property type="term" value="P:tRNA modification"/>
    <property type="evidence" value="ECO:0007669"/>
    <property type="project" value="TreeGrafter"/>
</dbReference>
<protein>
    <recommendedName>
        <fullName evidence="10">tRNA dimethylallyltransferase</fullName>
        <ecNumber evidence="10">2.5.1.75</ecNumber>
    </recommendedName>
    <alternativeName>
        <fullName evidence="10">Dimethylallyl diphosphate:tRNA dimethylallyltransferase</fullName>
        <shortName evidence="10">DMAPP:tRNA dimethylallyltransferase</shortName>
        <shortName evidence="10">DMATase</shortName>
    </alternativeName>
    <alternativeName>
        <fullName evidence="10">Isopentenyl-diphosphate:tRNA isopentenyltransferase</fullName>
        <shortName evidence="10">IPP transferase</shortName>
        <shortName evidence="10">IPPT</shortName>
        <shortName evidence="10">IPTase</shortName>
    </alternativeName>
</protein>
<feature type="site" description="Interaction with substrate tRNA" evidence="10">
    <location>
        <position position="125"/>
    </location>
</feature>
<name>K9ETL2_9LACT</name>
<dbReference type="STRING" id="883081.HMPREF9698_00339"/>
<dbReference type="Proteomes" id="UP000009875">
    <property type="component" value="Unassembled WGS sequence"/>
</dbReference>
<keyword evidence="6 10" id="KW-0547">Nucleotide-binding</keyword>
<dbReference type="PANTHER" id="PTHR11088:SF60">
    <property type="entry name" value="TRNA DIMETHYLALLYLTRANSFERASE"/>
    <property type="match status" value="1"/>
</dbReference>
<dbReference type="Pfam" id="PF01715">
    <property type="entry name" value="IPPT"/>
    <property type="match status" value="1"/>
</dbReference>
<keyword evidence="7 10" id="KW-0067">ATP-binding</keyword>
<dbReference type="NCBIfam" id="TIGR00174">
    <property type="entry name" value="miaA"/>
    <property type="match status" value="1"/>
</dbReference>
<dbReference type="HAMAP" id="MF_00185">
    <property type="entry name" value="IPP_trans"/>
    <property type="match status" value="1"/>
</dbReference>
<evidence type="ECO:0000256" key="7">
    <source>
        <dbReference type="ARBA" id="ARBA00022840"/>
    </source>
</evidence>
<dbReference type="PATRIC" id="fig|883081.3.peg.342"/>
<evidence type="ECO:0000256" key="4">
    <source>
        <dbReference type="ARBA" id="ARBA00022679"/>
    </source>
</evidence>
<evidence type="ECO:0000313" key="14">
    <source>
        <dbReference type="EMBL" id="EKU94307.1"/>
    </source>
</evidence>
<dbReference type="AlphaFoldDB" id="K9ETL2"/>
<sequence length="315" mass="36060">MKEKIIVIVGPTGVGKTKLSLELAQDLAGEIINGDSMQVYRGLDIGTGKVTESEKAGIPHHLLDILEVQEDYSVSDFQSQGRMKIEAVASKNRLPIIVGGTGLYIESLIYDVSHGKDAQPDYEYRAKLQDLADQEGREYIWQLLNRLDPKAAAKIHPNNLVRTIRALEVYHVTGETFSSFQDEKKKGPALYQAFIIGLNTDRSKLYDRINTRVDQMVDKGLLEEVKWLKAKTKEDAQSRRGIGYREVLSYLDGDQTFEEAIRDIKQNSRHYAKRQLTWFHNRTPVDKWYDLIQDPGQLEEVIKDVKNFLEEDYIE</sequence>
<comment type="caution">
    <text evidence="10">Lacks conserved residue(s) required for the propagation of feature annotation.</text>
</comment>
<dbReference type="EC" id="2.5.1.75" evidence="10"/>
<dbReference type="eggNOG" id="COG0324">
    <property type="taxonomic scope" value="Bacteria"/>
</dbReference>
<dbReference type="GO" id="GO:0005524">
    <property type="term" value="F:ATP binding"/>
    <property type="evidence" value="ECO:0007669"/>
    <property type="project" value="UniProtKB-UniRule"/>
</dbReference>
<dbReference type="OrthoDB" id="9776390at2"/>
<evidence type="ECO:0000256" key="8">
    <source>
        <dbReference type="ARBA" id="ARBA00022842"/>
    </source>
</evidence>
<feature type="region of interest" description="Interaction with substrate tRNA" evidence="10">
    <location>
        <begin position="35"/>
        <end position="38"/>
    </location>
</feature>
<keyword evidence="5 10" id="KW-0819">tRNA processing</keyword>
<dbReference type="SUPFAM" id="SSF52540">
    <property type="entry name" value="P-loop containing nucleoside triphosphate hydrolases"/>
    <property type="match status" value="2"/>
</dbReference>
<evidence type="ECO:0000256" key="2">
    <source>
        <dbReference type="ARBA" id="ARBA00003213"/>
    </source>
</evidence>
<dbReference type="InterPro" id="IPR027417">
    <property type="entry name" value="P-loop_NTPase"/>
</dbReference>
<dbReference type="HOGENOM" id="CLU_032616_0_1_9"/>
<dbReference type="Gene3D" id="1.10.20.140">
    <property type="match status" value="1"/>
</dbReference>
<comment type="subunit">
    <text evidence="10">Monomer.</text>
</comment>
<evidence type="ECO:0000256" key="3">
    <source>
        <dbReference type="ARBA" id="ARBA00005842"/>
    </source>
</evidence>
<evidence type="ECO:0000313" key="15">
    <source>
        <dbReference type="Proteomes" id="UP000009875"/>
    </source>
</evidence>
<gene>
    <name evidence="10" type="primary">miaA</name>
    <name evidence="14" type="ORF">HMPREF9698_00339</name>
</gene>
<organism evidence="14 15">
    <name type="scientific">Alloiococcus otitis ATCC 51267</name>
    <dbReference type="NCBI Taxonomy" id="883081"/>
    <lineage>
        <taxon>Bacteria</taxon>
        <taxon>Bacillati</taxon>
        <taxon>Bacillota</taxon>
        <taxon>Bacilli</taxon>
        <taxon>Lactobacillales</taxon>
        <taxon>Carnobacteriaceae</taxon>
        <taxon>Alloiococcus</taxon>
    </lineage>
</organism>
<evidence type="ECO:0000256" key="9">
    <source>
        <dbReference type="ARBA" id="ARBA00049563"/>
    </source>
</evidence>
<evidence type="ECO:0000256" key="10">
    <source>
        <dbReference type="HAMAP-Rule" id="MF_00185"/>
    </source>
</evidence>
<keyword evidence="15" id="KW-1185">Reference proteome</keyword>
<evidence type="ECO:0000256" key="1">
    <source>
        <dbReference type="ARBA" id="ARBA00001946"/>
    </source>
</evidence>